<keyword evidence="12" id="KW-0472">Membrane</keyword>
<keyword evidence="8" id="KW-0378">Hydrolase</keyword>
<dbReference type="InterPro" id="IPR036950">
    <property type="entry name" value="PBP_transglycosylase"/>
</dbReference>
<dbReference type="GO" id="GO:0004180">
    <property type="term" value="F:carboxypeptidase activity"/>
    <property type="evidence" value="ECO:0007669"/>
    <property type="project" value="UniProtKB-KW"/>
</dbReference>
<accession>A0A345ZS97</accession>
<dbReference type="PANTHER" id="PTHR32282">
    <property type="entry name" value="BINDING PROTEIN TRANSPEPTIDASE, PUTATIVE-RELATED"/>
    <property type="match status" value="1"/>
</dbReference>
<evidence type="ECO:0000256" key="9">
    <source>
        <dbReference type="ARBA" id="ARBA00023268"/>
    </source>
</evidence>
<dbReference type="GO" id="GO:0006508">
    <property type="term" value="P:proteolysis"/>
    <property type="evidence" value="ECO:0007669"/>
    <property type="project" value="UniProtKB-KW"/>
</dbReference>
<evidence type="ECO:0000256" key="2">
    <source>
        <dbReference type="ARBA" id="ARBA00007090"/>
    </source>
</evidence>
<evidence type="ECO:0000313" key="17">
    <source>
        <dbReference type="Proteomes" id="UP000254889"/>
    </source>
</evidence>
<dbReference type="KEGG" id="ptaw:DW352_04230"/>
<name>A0A345ZS97_9HYPH</name>
<comment type="similarity">
    <text evidence="3">In the N-terminal section; belongs to the glycosyltransferase 51 family.</text>
</comment>
<dbReference type="InterPro" id="IPR023346">
    <property type="entry name" value="Lysozyme-like_dom_sf"/>
</dbReference>
<evidence type="ECO:0000259" key="15">
    <source>
        <dbReference type="Pfam" id="PF06832"/>
    </source>
</evidence>
<evidence type="ECO:0000256" key="1">
    <source>
        <dbReference type="ARBA" id="ARBA00004752"/>
    </source>
</evidence>
<dbReference type="AlphaFoldDB" id="A0A345ZS97"/>
<keyword evidence="9" id="KW-0511">Multifunctional enzyme</keyword>
<comment type="similarity">
    <text evidence="2">In the C-terminal section; belongs to the transpeptidase family.</text>
</comment>
<dbReference type="InterPro" id="IPR012338">
    <property type="entry name" value="Beta-lactam/transpept-like"/>
</dbReference>
<dbReference type="Gene3D" id="1.10.3810.10">
    <property type="entry name" value="Biosynthetic peptidoglycan transglycosylase-like"/>
    <property type="match status" value="1"/>
</dbReference>
<evidence type="ECO:0000256" key="11">
    <source>
        <dbReference type="ARBA" id="ARBA00049902"/>
    </source>
</evidence>
<keyword evidence="4" id="KW-0121">Carboxypeptidase</keyword>
<dbReference type="Proteomes" id="UP000254889">
    <property type="component" value="Chromosome"/>
</dbReference>
<evidence type="ECO:0000256" key="12">
    <source>
        <dbReference type="SAM" id="Phobius"/>
    </source>
</evidence>
<dbReference type="RefSeq" id="WP_115688820.1">
    <property type="nucleotide sequence ID" value="NZ_CP031417.1"/>
</dbReference>
<dbReference type="Pfam" id="PF00912">
    <property type="entry name" value="Transgly"/>
    <property type="match status" value="1"/>
</dbReference>
<comment type="catalytic activity">
    <reaction evidence="11">
        <text>[GlcNAc-(1-&gt;4)-Mur2Ac(oyl-L-Ala-gamma-D-Glu-L-Lys-D-Ala-D-Ala)](n)-di-trans,octa-cis-undecaprenyl diphosphate + beta-D-GlcNAc-(1-&gt;4)-Mur2Ac(oyl-L-Ala-gamma-D-Glu-L-Lys-D-Ala-D-Ala)-di-trans,octa-cis-undecaprenyl diphosphate = [GlcNAc-(1-&gt;4)-Mur2Ac(oyl-L-Ala-gamma-D-Glu-L-Lys-D-Ala-D-Ala)](n+1)-di-trans,octa-cis-undecaprenyl diphosphate + di-trans,octa-cis-undecaprenyl diphosphate + H(+)</text>
        <dbReference type="Rhea" id="RHEA:23708"/>
        <dbReference type="Rhea" id="RHEA-COMP:9602"/>
        <dbReference type="Rhea" id="RHEA-COMP:9603"/>
        <dbReference type="ChEBI" id="CHEBI:15378"/>
        <dbReference type="ChEBI" id="CHEBI:58405"/>
        <dbReference type="ChEBI" id="CHEBI:60033"/>
        <dbReference type="ChEBI" id="CHEBI:78435"/>
        <dbReference type="EC" id="2.4.99.28"/>
    </reaction>
</comment>
<keyword evidence="7" id="KW-0808">Transferase</keyword>
<dbReference type="InterPro" id="IPR050396">
    <property type="entry name" value="Glycosyltr_51/Transpeptidase"/>
</dbReference>
<evidence type="ECO:0000259" key="13">
    <source>
        <dbReference type="Pfam" id="PF00905"/>
    </source>
</evidence>
<dbReference type="InterPro" id="IPR011815">
    <property type="entry name" value="PBP_1c"/>
</dbReference>
<evidence type="ECO:0000256" key="3">
    <source>
        <dbReference type="ARBA" id="ARBA00007739"/>
    </source>
</evidence>
<dbReference type="SUPFAM" id="SSF56601">
    <property type="entry name" value="beta-lactamase/transpeptidase-like"/>
    <property type="match status" value="1"/>
</dbReference>
<reference evidence="16 17" key="1">
    <citation type="submission" date="2018-07" db="EMBL/GenBank/DDBJ databases">
        <authorList>
            <person name="Quirk P.G."/>
            <person name="Krulwich T.A."/>
        </authorList>
    </citation>
    <scope>NUCLEOTIDE SEQUENCE [LARGE SCALE GENOMIC DNA]</scope>
    <source>
        <strain evidence="16 17">CC-BB4</strain>
    </source>
</reference>
<dbReference type="Gene3D" id="3.40.710.10">
    <property type="entry name" value="DD-peptidase/beta-lactamase superfamily"/>
    <property type="match status" value="1"/>
</dbReference>
<keyword evidence="5" id="KW-0645">Protease</keyword>
<dbReference type="EC" id="2.4.99.28" evidence="10"/>
<evidence type="ECO:0000259" key="14">
    <source>
        <dbReference type="Pfam" id="PF00912"/>
    </source>
</evidence>
<protein>
    <recommendedName>
        <fullName evidence="10">peptidoglycan glycosyltransferase</fullName>
        <ecNumber evidence="10">2.4.99.28</ecNumber>
    </recommendedName>
</protein>
<evidence type="ECO:0000256" key="7">
    <source>
        <dbReference type="ARBA" id="ARBA00022679"/>
    </source>
</evidence>
<dbReference type="GO" id="GO:0030288">
    <property type="term" value="C:outer membrane-bounded periplasmic space"/>
    <property type="evidence" value="ECO:0007669"/>
    <property type="project" value="TreeGrafter"/>
</dbReference>
<dbReference type="InterPro" id="IPR001264">
    <property type="entry name" value="Glyco_trans_51"/>
</dbReference>
<dbReference type="OrthoDB" id="9766909at2"/>
<feature type="domain" description="Penicillin-binding protein transpeptidase" evidence="13">
    <location>
        <begin position="303"/>
        <end position="422"/>
    </location>
</feature>
<sequence>MKRYRTYLISLGGALMASALALGLWVWSLGPAPLGNDLALSHIVVDRDGKLLRAYATPDGRWRLPATPDDVDPRLIKVLLGYEDRRFYEHDGVDLYALVRAAFQLITKGHIVSGGSTLSMQVARLLEPREKRSFSAKARQIVRALELEWHLSKRDVLSLYLTLAPYGGNLEGIRAASLAYFSKEPKRLTLSESGLLVALPQAPERRRPDRHPEAAQAARDGVLDRVAAQGLIPPDEVLRAKAGPVPTERKQLPTLAPHAADSVLLAEPDVRVHRLTIDATLQKSLEDLARERARALGPEISVAILAVDNATGQVLAHVGSADYFDARRAGQVDMTQALRSPGSTLKPFIYGLGFEDGLIHPETLIDDQPQRYGNYVPENFDLTFQGTVSIRKALQLSLNGPAIAVLGRVGINRLSARLTQTGAALVLPKGEAPGLAMGLGGVGVKLADLTMLYVGLARLGEVVPLTERAGAAAASPGRLLAPAAAWYVTNVLLGAPPPENAPFGRLAFKTGTSYGYRDAWSVGLDGRMTIGVWVGRPDGNPVPGIIGRVTAAPILFDAFARAGHTPVSLPKPPKGVMFATNAKLPPPLQKFSPAGSPGQAVEAPRIMFPPDGARLELSALGAPDPVALKIAGGRTPLTVMVNGVPLAPPGARRTLFFRPDGPGFVRLTVMDARGATDSVTVRLQ</sequence>
<dbReference type="SUPFAM" id="SSF53955">
    <property type="entry name" value="Lysozyme-like"/>
    <property type="match status" value="1"/>
</dbReference>
<dbReference type="UniPathway" id="UPA00219"/>
<dbReference type="NCBIfam" id="TIGR02073">
    <property type="entry name" value="PBP_1c"/>
    <property type="match status" value="1"/>
</dbReference>
<evidence type="ECO:0000256" key="4">
    <source>
        <dbReference type="ARBA" id="ARBA00022645"/>
    </source>
</evidence>
<dbReference type="Pfam" id="PF00905">
    <property type="entry name" value="Transpeptidase"/>
    <property type="match status" value="1"/>
</dbReference>
<evidence type="ECO:0000256" key="6">
    <source>
        <dbReference type="ARBA" id="ARBA00022676"/>
    </source>
</evidence>
<dbReference type="GO" id="GO:0009252">
    <property type="term" value="P:peptidoglycan biosynthetic process"/>
    <property type="evidence" value="ECO:0007669"/>
    <property type="project" value="UniProtKB-UniPathway"/>
</dbReference>
<proteinExistence type="inferred from homology"/>
<dbReference type="PANTHER" id="PTHR32282:SF15">
    <property type="entry name" value="PENICILLIN-BINDING PROTEIN 1C"/>
    <property type="match status" value="1"/>
</dbReference>
<evidence type="ECO:0000256" key="5">
    <source>
        <dbReference type="ARBA" id="ARBA00022670"/>
    </source>
</evidence>
<evidence type="ECO:0000256" key="8">
    <source>
        <dbReference type="ARBA" id="ARBA00022801"/>
    </source>
</evidence>
<dbReference type="EMBL" id="CP031417">
    <property type="protein sequence ID" value="AXK79794.1"/>
    <property type="molecule type" value="Genomic_DNA"/>
</dbReference>
<comment type="pathway">
    <text evidence="1">Cell wall biogenesis; peptidoglycan biosynthesis.</text>
</comment>
<dbReference type="InterPro" id="IPR001460">
    <property type="entry name" value="PCN-bd_Tpept"/>
</dbReference>
<feature type="transmembrane region" description="Helical" evidence="12">
    <location>
        <begin position="7"/>
        <end position="27"/>
    </location>
</feature>
<dbReference type="GO" id="GO:0008955">
    <property type="term" value="F:peptidoglycan glycosyltransferase activity"/>
    <property type="evidence" value="ECO:0007669"/>
    <property type="project" value="UniProtKB-EC"/>
</dbReference>
<dbReference type="InterPro" id="IPR009647">
    <property type="entry name" value="PBP_C"/>
</dbReference>
<evidence type="ECO:0000256" key="10">
    <source>
        <dbReference type="ARBA" id="ARBA00044770"/>
    </source>
</evidence>
<gene>
    <name evidence="16" type="primary">pbpC</name>
    <name evidence="16" type="ORF">DW352_04230</name>
</gene>
<organism evidence="16 17">
    <name type="scientific">Pseudolabrys taiwanensis</name>
    <dbReference type="NCBI Taxonomy" id="331696"/>
    <lineage>
        <taxon>Bacteria</taxon>
        <taxon>Pseudomonadati</taxon>
        <taxon>Pseudomonadota</taxon>
        <taxon>Alphaproteobacteria</taxon>
        <taxon>Hyphomicrobiales</taxon>
        <taxon>Xanthobacteraceae</taxon>
        <taxon>Pseudolabrys</taxon>
    </lineage>
</organism>
<keyword evidence="12" id="KW-1133">Transmembrane helix</keyword>
<keyword evidence="12" id="KW-0812">Transmembrane</keyword>
<keyword evidence="17" id="KW-1185">Reference proteome</keyword>
<feature type="domain" description="Glycosyl transferase family 51" evidence="14">
    <location>
        <begin position="53"/>
        <end position="226"/>
    </location>
</feature>
<feature type="domain" description="Penicillin-binding C-terminal" evidence="15">
    <location>
        <begin position="602"/>
        <end position="681"/>
    </location>
</feature>
<evidence type="ECO:0000313" key="16">
    <source>
        <dbReference type="EMBL" id="AXK79794.1"/>
    </source>
</evidence>
<dbReference type="GO" id="GO:0008658">
    <property type="term" value="F:penicillin binding"/>
    <property type="evidence" value="ECO:0007669"/>
    <property type="project" value="InterPro"/>
</dbReference>
<keyword evidence="6" id="KW-0328">Glycosyltransferase</keyword>
<dbReference type="Pfam" id="PF06832">
    <property type="entry name" value="BiPBP_C"/>
    <property type="match status" value="1"/>
</dbReference>